<sequence length="113" mass="12241">MRLGKIDAQRLRRVDLPLHAVKIDIVVAGSVHLGKRQAHLLRAHVVDVHKLCAVLRIAASEAIRQRVCGVDGGDTRHSALDCLSANLHTVARGQPPLGRGREDIVDLAALDEV</sequence>
<gene>
    <name evidence="1" type="ORF">SDC9_130455</name>
</gene>
<comment type="caution">
    <text evidence="1">The sequence shown here is derived from an EMBL/GenBank/DDBJ whole genome shotgun (WGS) entry which is preliminary data.</text>
</comment>
<reference evidence="1" key="1">
    <citation type="submission" date="2019-08" db="EMBL/GenBank/DDBJ databases">
        <authorList>
            <person name="Kucharzyk K."/>
            <person name="Murdoch R.W."/>
            <person name="Higgins S."/>
            <person name="Loffler F."/>
        </authorList>
    </citation>
    <scope>NUCLEOTIDE SEQUENCE</scope>
</reference>
<proteinExistence type="predicted"/>
<name>A0A645D2K8_9ZZZZ</name>
<dbReference type="AlphaFoldDB" id="A0A645D2K8"/>
<organism evidence="1">
    <name type="scientific">bioreactor metagenome</name>
    <dbReference type="NCBI Taxonomy" id="1076179"/>
    <lineage>
        <taxon>unclassified sequences</taxon>
        <taxon>metagenomes</taxon>
        <taxon>ecological metagenomes</taxon>
    </lineage>
</organism>
<dbReference type="EMBL" id="VSSQ01032201">
    <property type="protein sequence ID" value="MPM83391.1"/>
    <property type="molecule type" value="Genomic_DNA"/>
</dbReference>
<accession>A0A645D2K8</accession>
<evidence type="ECO:0000313" key="1">
    <source>
        <dbReference type="EMBL" id="MPM83391.1"/>
    </source>
</evidence>
<protein>
    <submittedName>
        <fullName evidence="1">Uncharacterized protein</fullName>
    </submittedName>
</protein>